<dbReference type="Proteomes" id="UP000178046">
    <property type="component" value="Unassembled WGS sequence"/>
</dbReference>
<keyword evidence="1" id="KW-0732">Signal</keyword>
<evidence type="ECO:0000313" key="3">
    <source>
        <dbReference type="Proteomes" id="UP000178046"/>
    </source>
</evidence>
<evidence type="ECO:0000313" key="2">
    <source>
        <dbReference type="EMBL" id="OGF82864.1"/>
    </source>
</evidence>
<name>A0A1F5X4Q3_9BACT</name>
<evidence type="ECO:0000256" key="1">
    <source>
        <dbReference type="SAM" id="SignalP"/>
    </source>
</evidence>
<organism evidence="2 3">
    <name type="scientific">Candidatus Giovannonibacteria bacterium RIFCSPLOWO2_01_FULL_44_16</name>
    <dbReference type="NCBI Taxonomy" id="1798348"/>
    <lineage>
        <taxon>Bacteria</taxon>
        <taxon>Candidatus Giovannoniibacteriota</taxon>
    </lineage>
</organism>
<protein>
    <submittedName>
        <fullName evidence="2">Uncharacterized protein</fullName>
    </submittedName>
</protein>
<comment type="caution">
    <text evidence="2">The sequence shown here is derived from an EMBL/GenBank/DDBJ whole genome shotgun (WGS) entry which is preliminary data.</text>
</comment>
<dbReference type="AlphaFoldDB" id="A0A1F5X4Q3"/>
<accession>A0A1F5X4Q3</accession>
<feature type="signal peptide" evidence="1">
    <location>
        <begin position="1"/>
        <end position="22"/>
    </location>
</feature>
<reference evidence="2 3" key="1">
    <citation type="journal article" date="2016" name="Nat. Commun.">
        <title>Thousands of microbial genomes shed light on interconnected biogeochemical processes in an aquifer system.</title>
        <authorList>
            <person name="Anantharaman K."/>
            <person name="Brown C.T."/>
            <person name="Hug L.A."/>
            <person name="Sharon I."/>
            <person name="Castelle C.J."/>
            <person name="Probst A.J."/>
            <person name="Thomas B.C."/>
            <person name="Singh A."/>
            <person name="Wilkins M.J."/>
            <person name="Karaoz U."/>
            <person name="Brodie E.L."/>
            <person name="Williams K.H."/>
            <person name="Hubbard S.S."/>
            <person name="Banfield J.F."/>
        </authorList>
    </citation>
    <scope>NUCLEOTIDE SEQUENCE [LARGE SCALE GENOMIC DNA]</scope>
</reference>
<proteinExistence type="predicted"/>
<dbReference type="EMBL" id="MFIA01000012">
    <property type="protein sequence ID" value="OGF82864.1"/>
    <property type="molecule type" value="Genomic_DNA"/>
</dbReference>
<sequence>MKKIIFVFVVAFFLAVPAFSFAENYPLNKTLGGSISSGDAEIHLTGNVTKQIQPDGKEKYLYTYKIYYTGKEPILFQWTILDRVLSGRYNFPFIFPMTDGKSYEFTLLSNEAPIWANGHARMFRQLTPASTLEYALKETGATSSKHDFYILSPGGGQPGPLPPSLLEPLPE</sequence>
<feature type="chain" id="PRO_5009522291" evidence="1">
    <location>
        <begin position="23"/>
        <end position="171"/>
    </location>
</feature>
<gene>
    <name evidence="2" type="ORF">A2924_01510</name>
</gene>